<evidence type="ECO:0000256" key="3">
    <source>
        <dbReference type="ARBA" id="ARBA00022452"/>
    </source>
</evidence>
<evidence type="ECO:0000313" key="9">
    <source>
        <dbReference type="EMBL" id="KDS28941.1"/>
    </source>
</evidence>
<gene>
    <name evidence="9" type="ORF">M097_3087</name>
</gene>
<dbReference type="EMBL" id="JNHI01000021">
    <property type="protein sequence ID" value="KDS28941.1"/>
    <property type="molecule type" value="Genomic_DNA"/>
</dbReference>
<dbReference type="NCBIfam" id="TIGR04057">
    <property type="entry name" value="SusC_RagA_signa"/>
    <property type="match status" value="1"/>
</dbReference>
<comment type="caution">
    <text evidence="9">The sequence shown here is derived from an EMBL/GenBank/DDBJ whole genome shotgun (WGS) entry which is preliminary data.</text>
</comment>
<dbReference type="Proteomes" id="UP000028134">
    <property type="component" value="Unassembled WGS sequence"/>
</dbReference>
<dbReference type="FunFam" id="2.60.40.1120:FF:000003">
    <property type="entry name" value="Outer membrane protein Omp121"/>
    <property type="match status" value="1"/>
</dbReference>
<dbReference type="AlphaFoldDB" id="A0A078R2V5"/>
<dbReference type="InterPro" id="IPR008969">
    <property type="entry name" value="CarboxyPept-like_regulatory"/>
</dbReference>
<feature type="domain" description="TonB-dependent receptor plug" evidence="8">
    <location>
        <begin position="128"/>
        <end position="235"/>
    </location>
</feature>
<dbReference type="Gene3D" id="2.60.40.1120">
    <property type="entry name" value="Carboxypeptidase-like, regulatory domain"/>
    <property type="match status" value="1"/>
</dbReference>
<accession>A0A078R2V5</accession>
<dbReference type="InterPro" id="IPR023997">
    <property type="entry name" value="TonB-dep_OMP_SusC/RagA_CS"/>
</dbReference>
<evidence type="ECO:0000256" key="1">
    <source>
        <dbReference type="ARBA" id="ARBA00004571"/>
    </source>
</evidence>
<dbReference type="InterPro" id="IPR036942">
    <property type="entry name" value="Beta-barrel_TonB_sf"/>
</dbReference>
<evidence type="ECO:0000256" key="4">
    <source>
        <dbReference type="ARBA" id="ARBA00022692"/>
    </source>
</evidence>
<evidence type="ECO:0000256" key="7">
    <source>
        <dbReference type="PROSITE-ProRule" id="PRU01360"/>
    </source>
</evidence>
<dbReference type="PROSITE" id="PS52016">
    <property type="entry name" value="TONB_DEPENDENT_REC_3"/>
    <property type="match status" value="1"/>
</dbReference>
<name>A0A078R2V5_PHOVU</name>
<dbReference type="SUPFAM" id="SSF56935">
    <property type="entry name" value="Porins"/>
    <property type="match status" value="1"/>
</dbReference>
<evidence type="ECO:0000256" key="6">
    <source>
        <dbReference type="ARBA" id="ARBA00023237"/>
    </source>
</evidence>
<dbReference type="InterPro" id="IPR023996">
    <property type="entry name" value="TonB-dep_OMP_SusC/RagA"/>
</dbReference>
<dbReference type="InterPro" id="IPR012910">
    <property type="entry name" value="Plug_dom"/>
</dbReference>
<evidence type="ECO:0000256" key="2">
    <source>
        <dbReference type="ARBA" id="ARBA00022448"/>
    </source>
</evidence>
<dbReference type="Pfam" id="PF13715">
    <property type="entry name" value="CarbopepD_reg_2"/>
    <property type="match status" value="1"/>
</dbReference>
<keyword evidence="6 7" id="KW-0998">Cell outer membrane</keyword>
<protein>
    <submittedName>
        <fullName evidence="9">TonB-linked outer membrane, SusC/RagA family protein</fullName>
    </submittedName>
</protein>
<keyword evidence="5 7" id="KW-0472">Membrane</keyword>
<dbReference type="InterPro" id="IPR037066">
    <property type="entry name" value="Plug_dom_sf"/>
</dbReference>
<dbReference type="NCBIfam" id="TIGR04056">
    <property type="entry name" value="OMP_RagA_SusC"/>
    <property type="match status" value="1"/>
</dbReference>
<dbReference type="Pfam" id="PF07715">
    <property type="entry name" value="Plug"/>
    <property type="match status" value="1"/>
</dbReference>
<dbReference type="PATRIC" id="fig|1339350.3.peg.2957"/>
<dbReference type="InterPro" id="IPR039426">
    <property type="entry name" value="TonB-dep_rcpt-like"/>
</dbReference>
<proteinExistence type="inferred from homology"/>
<organism evidence="9 10">
    <name type="scientific">Phocaeicola vulgatus str. 3775 SL</name>
    <name type="common">B</name>
    <name type="synonym">iv</name>
    <dbReference type="NCBI Taxonomy" id="1339350"/>
    <lineage>
        <taxon>Bacteria</taxon>
        <taxon>Pseudomonadati</taxon>
        <taxon>Bacteroidota</taxon>
        <taxon>Bacteroidia</taxon>
        <taxon>Bacteroidales</taxon>
        <taxon>Bacteroidaceae</taxon>
        <taxon>Phocaeicola</taxon>
    </lineage>
</organism>
<comment type="similarity">
    <text evidence="7">Belongs to the TonB-dependent receptor family.</text>
</comment>
<evidence type="ECO:0000256" key="5">
    <source>
        <dbReference type="ARBA" id="ARBA00023136"/>
    </source>
</evidence>
<dbReference type="Gene3D" id="2.40.170.20">
    <property type="entry name" value="TonB-dependent receptor, beta-barrel domain"/>
    <property type="match status" value="1"/>
</dbReference>
<keyword evidence="3 7" id="KW-1134">Transmembrane beta strand</keyword>
<sequence length="1046" mass="115597">MKDRKNSSLLRRLEKFQRLFFVALLSVLAVGAFAQSKTVLGTVLDKTGESVIGASVVVKGTTNGTITDFDGKFTLQNVPDNGTIQVSFVGYKTVDIQVKGQSTVKIILEEDTETLDEVVVVGYGVQKKSDVTGAMARVGEKELKSMPVKNALEGMQGKTAGVDITSSQRPGEVGDINIRGVRSIKAEQSPLYVVDGMVIQNGGIENINPSDIESIDILKDASATAIYGSRGANGVILVTTKKGKEGRVTLNYSGSVTFETLHDVTDMMSASEWLDYARLAKYNMGAYGNRDAAFAPSYEADRLAFGGVAASWANIDQAWSNGNYDPSKVGSYNWTDHGKQTGIIHEHTLSASGGSDKFQGYASFGYLNQKGTQPGQAYERYTLKVSFDANPVEFFKMGASVNGSYADQDYGYNFSKSVTGAGDFYGALRSMLPWTVPYDANGDYIRLPNGDINIINPIRELDYNTNQRRTFRANASMYSQIDFGKIWEPLEGLSYRIQFGPEFQFYTLGIANAAEGINGDGNNKAQYKNEQKRSWTLDNLIYYNKTIKDHSLGLTLMQSASKYHYEMGDMTATNVASSKELWYNLHSAGSLSGFGTGLTESQMTSYMARMNYGFKDRYLLTASVRWDGSSVLAPGHKWATFPSAALAWRIDQEDFMKDINWISQLKLRLGFGVTGNAAIDPYSTKGAIQSLYYQWGSESPSIGYLPSDVSAKNPSKMANNELTWEKTTQYNVGIDYGFLNNRISGSVDVYKTKTKDLLLDMTIPSLTGYVSTLANVGKTSGWGIDLQLNAIPVQTNDFTWNTTLTWSMDRSQIDALANGNTEDVNNRWFVGEEIGVYYDYVYDGIWKTSEAEQAAKYGRKPGQIKVKDLNNDGSIDATNDRQIVGKERPRWTGGWNNTFSYKNLELSCFIITRMGFDVPQGAATLDGRYMQRKLDYWVAGSNEDAVYYSPGSNGEAADTYNSSMNYQDGSYIKVRNISLGYNFTSKQLKNTGLSNLKVYVQAMNPFSIYKACDWLDTDLLNYDNNTKTFGSATTLKSFVVGLNVGF</sequence>
<evidence type="ECO:0000259" key="8">
    <source>
        <dbReference type="Pfam" id="PF07715"/>
    </source>
</evidence>
<dbReference type="RefSeq" id="WP_032945994.1">
    <property type="nucleotide sequence ID" value="NZ_JNHI01000021.1"/>
</dbReference>
<reference evidence="9 10" key="1">
    <citation type="submission" date="2014-04" db="EMBL/GenBank/DDBJ databases">
        <authorList>
            <person name="Sears C."/>
            <person name="Carroll K."/>
            <person name="Sack B.R."/>
            <person name="Qadri F."/>
            <person name="Myers L.L."/>
            <person name="Chung G.-T."/>
            <person name="Escheverria P."/>
            <person name="Fraser C.M."/>
            <person name="Sadzewicz L."/>
            <person name="Shefchek K.A."/>
            <person name="Tallon L."/>
            <person name="Das S.P."/>
            <person name="Daugherty S."/>
            <person name="Mongodin E.F."/>
        </authorList>
    </citation>
    <scope>NUCLEOTIDE SEQUENCE [LARGE SCALE GENOMIC DNA]</scope>
    <source>
        <strain evidence="10">3775 SL(B) 10 (iv)</strain>
    </source>
</reference>
<keyword evidence="4 7" id="KW-0812">Transmembrane</keyword>
<dbReference type="SUPFAM" id="SSF49464">
    <property type="entry name" value="Carboxypeptidase regulatory domain-like"/>
    <property type="match status" value="1"/>
</dbReference>
<evidence type="ECO:0000313" key="10">
    <source>
        <dbReference type="Proteomes" id="UP000028134"/>
    </source>
</evidence>
<dbReference type="Gene3D" id="2.170.130.10">
    <property type="entry name" value="TonB-dependent receptor, plug domain"/>
    <property type="match status" value="1"/>
</dbReference>
<keyword evidence="2 7" id="KW-0813">Transport</keyword>
<dbReference type="GO" id="GO:0009279">
    <property type="term" value="C:cell outer membrane"/>
    <property type="evidence" value="ECO:0007669"/>
    <property type="project" value="UniProtKB-SubCell"/>
</dbReference>
<comment type="subcellular location">
    <subcellularLocation>
        <location evidence="1 7">Cell outer membrane</location>
        <topology evidence="1 7">Multi-pass membrane protein</topology>
    </subcellularLocation>
</comment>